<accession>A0A7S3HLV0</accession>
<keyword evidence="5" id="KW-0464">Manganese</keyword>
<keyword evidence="2 5" id="KW-0479">Metal-binding</keyword>
<gene>
    <name evidence="8" type="ORF">SELO1098_LOCUS27775</name>
</gene>
<keyword evidence="5" id="KW-0539">Nucleus</keyword>
<keyword evidence="5" id="KW-0227">DNA damage</keyword>
<dbReference type="GO" id="GO:0005634">
    <property type="term" value="C:nucleus"/>
    <property type="evidence" value="ECO:0007669"/>
    <property type="project" value="UniProtKB-SubCell"/>
</dbReference>
<comment type="subcellular location">
    <subcellularLocation>
        <location evidence="5">Nucleus</location>
    </subcellularLocation>
</comment>
<dbReference type="GO" id="GO:0008409">
    <property type="term" value="F:5'-3' exonuclease activity"/>
    <property type="evidence" value="ECO:0007669"/>
    <property type="project" value="TreeGrafter"/>
</dbReference>
<evidence type="ECO:0000259" key="7">
    <source>
        <dbReference type="Pfam" id="PF08774"/>
    </source>
</evidence>
<keyword evidence="1 5" id="KW-0540">Nuclease</keyword>
<dbReference type="GO" id="GO:0036297">
    <property type="term" value="P:interstrand cross-link repair"/>
    <property type="evidence" value="ECO:0007669"/>
    <property type="project" value="InterPro"/>
</dbReference>
<proteinExistence type="inferred from homology"/>
<feature type="compositionally biased region" description="Polar residues" evidence="6">
    <location>
        <begin position="156"/>
        <end position="165"/>
    </location>
</feature>
<feature type="compositionally biased region" description="Basic residues" evidence="6">
    <location>
        <begin position="146"/>
        <end position="155"/>
    </location>
</feature>
<name>A0A7S3HLV0_9STRA</name>
<feature type="domain" description="VRR-NUC" evidence="7">
    <location>
        <begin position="521"/>
        <end position="592"/>
    </location>
</feature>
<dbReference type="EMBL" id="HBIC01054116">
    <property type="protein sequence ID" value="CAE0298921.1"/>
    <property type="molecule type" value="Transcribed_RNA"/>
</dbReference>
<keyword evidence="4 5" id="KW-0460">Magnesium</keyword>
<comment type="catalytic activity">
    <reaction evidence="5">
        <text>Hydrolytically removes 5'-nucleotides successively from the 3'-hydroxy termini of 3'-hydroxy-terminated oligonucleotides.</text>
        <dbReference type="EC" id="3.1.4.1"/>
    </reaction>
</comment>
<dbReference type="Pfam" id="PF08774">
    <property type="entry name" value="VRR_NUC"/>
    <property type="match status" value="2"/>
</dbReference>
<dbReference type="GO" id="GO:0004528">
    <property type="term" value="F:phosphodiesterase I activity"/>
    <property type="evidence" value="ECO:0007669"/>
    <property type="project" value="UniProtKB-EC"/>
</dbReference>
<evidence type="ECO:0000256" key="6">
    <source>
        <dbReference type="SAM" id="MobiDB-lite"/>
    </source>
</evidence>
<evidence type="ECO:0000256" key="4">
    <source>
        <dbReference type="ARBA" id="ARBA00022842"/>
    </source>
</evidence>
<evidence type="ECO:0000313" key="8">
    <source>
        <dbReference type="EMBL" id="CAE0298921.1"/>
    </source>
</evidence>
<dbReference type="PANTHER" id="PTHR15749:SF4">
    <property type="entry name" value="FANCONI-ASSOCIATED NUCLEASE 1"/>
    <property type="match status" value="1"/>
</dbReference>
<feature type="compositionally biased region" description="Low complexity" evidence="6">
    <location>
        <begin position="166"/>
        <end position="180"/>
    </location>
</feature>
<protein>
    <recommendedName>
        <fullName evidence="5">Fanconi-associated nuclease</fullName>
        <ecNumber evidence="5">3.1.4.1</ecNumber>
    </recommendedName>
</protein>
<dbReference type="InterPro" id="IPR033315">
    <property type="entry name" value="Fan1-like"/>
</dbReference>
<comment type="cofactor">
    <cofactor evidence="5">
        <name>Mg(2+)</name>
        <dbReference type="ChEBI" id="CHEBI:18420"/>
    </cofactor>
    <cofactor evidence="5">
        <name>Mn(2+)</name>
        <dbReference type="ChEBI" id="CHEBI:29035"/>
    </cofactor>
</comment>
<feature type="domain" description="VRR-NUC" evidence="7">
    <location>
        <begin position="307"/>
        <end position="366"/>
    </location>
</feature>
<dbReference type="InterPro" id="IPR014883">
    <property type="entry name" value="VRR_NUC"/>
</dbReference>
<comment type="similarity">
    <text evidence="5">Belongs to the FAN1 family.</text>
</comment>
<keyword evidence="5" id="KW-0234">DNA repair</keyword>
<dbReference type="GO" id="GO:0070336">
    <property type="term" value="F:flap-structured DNA binding"/>
    <property type="evidence" value="ECO:0007669"/>
    <property type="project" value="TreeGrafter"/>
</dbReference>
<organism evidence="8">
    <name type="scientific">Spumella elongata</name>
    <dbReference type="NCBI Taxonomy" id="89044"/>
    <lineage>
        <taxon>Eukaryota</taxon>
        <taxon>Sar</taxon>
        <taxon>Stramenopiles</taxon>
        <taxon>Ochrophyta</taxon>
        <taxon>Chrysophyceae</taxon>
        <taxon>Chromulinales</taxon>
        <taxon>Chromulinaceae</taxon>
        <taxon>Spumella</taxon>
    </lineage>
</organism>
<dbReference type="PANTHER" id="PTHR15749">
    <property type="entry name" value="FANCONI-ASSOCIATED NUCLEASE 1"/>
    <property type="match status" value="1"/>
</dbReference>
<keyword evidence="3 5" id="KW-0378">Hydrolase</keyword>
<dbReference type="GO" id="GO:0046872">
    <property type="term" value="F:metal ion binding"/>
    <property type="evidence" value="ECO:0007669"/>
    <property type="project" value="UniProtKB-KW"/>
</dbReference>
<evidence type="ECO:0000256" key="3">
    <source>
        <dbReference type="ARBA" id="ARBA00022801"/>
    </source>
</evidence>
<dbReference type="AlphaFoldDB" id="A0A7S3HLV0"/>
<evidence type="ECO:0000256" key="1">
    <source>
        <dbReference type="ARBA" id="ARBA00022722"/>
    </source>
</evidence>
<dbReference type="EC" id="3.1.4.1" evidence="5"/>
<evidence type="ECO:0000256" key="2">
    <source>
        <dbReference type="ARBA" id="ARBA00022723"/>
    </source>
</evidence>
<reference evidence="8" key="1">
    <citation type="submission" date="2021-01" db="EMBL/GenBank/DDBJ databases">
        <authorList>
            <person name="Corre E."/>
            <person name="Pelletier E."/>
            <person name="Niang G."/>
            <person name="Scheremetjew M."/>
            <person name="Finn R."/>
            <person name="Kale V."/>
            <person name="Holt S."/>
            <person name="Cochrane G."/>
            <person name="Meng A."/>
            <person name="Brown T."/>
            <person name="Cohen L."/>
        </authorList>
    </citation>
    <scope>NUCLEOTIDE SEQUENCE</scope>
    <source>
        <strain evidence="8">CCAP 955/1</strain>
    </source>
</reference>
<dbReference type="GO" id="GO:0017108">
    <property type="term" value="F:5'-flap endonuclease activity"/>
    <property type="evidence" value="ECO:0007669"/>
    <property type="project" value="TreeGrafter"/>
</dbReference>
<comment type="function">
    <text evidence="5">Nuclease required for the repair of DNA interstrand cross-links (ICL). Acts as a 5'-3' exonuclease that anchors at a cut end of DNA and cleaves DNA successively at every third nucleotide, allowing to excise an ICL from one strand through flanking incisions.</text>
</comment>
<feature type="region of interest" description="Disordered" evidence="6">
    <location>
        <begin position="140"/>
        <end position="186"/>
    </location>
</feature>
<sequence length="594" mass="65319">MNGEGEEEDDLLLLGLLPDITPHKTHSTVKDEYQLSVNGSFNSRPSLEDLIPAPPFFVVTGKRTGDPASRKGKSKFCGLNDELVNVETYVMQKCHIIDTDDCPEEINVQMIVNVGIDNISEDCVKVELLPIEVKEEATDNIPTSARKGRSSHKKTQPISDPVSTMATNNATQSSKSATSTADKDKKDARRVPYPLAIDNGGWQGWHCEGSIFKTLFGLLMWDVLFACPICNNNSGSCSTSTNHSNSPAASNASGYCVFVTPFQDAPLDLGHRSFYRTRRVAIQKRIAQIASFSTPQLIAELGVVYRKHYGENCRGVHWGVTLPLLQLMAVCMGSATVAAVCNALSVNYKHFTGGAPDLMLVRVQRRIVRTDTVTSDEVESVNMSCYTSNVTDYAIVPVQQILGQDWETQLNQPVVLPRRSTYSNDKARGSNYGGVQTDNDAAEGYADEMMEIDEEHAEESNGKVDDEIMDADSNNMTVDSPVTKVVNGHVGNSEDSSRGGSVEEPNVHFRNLFLPHLAPTPDIVNTDTSSIPSNTSSYTYEYKLEARFIEVKGPTDSLMFRQRVWLHILNSAVAKDGNIGALNYNAYVCHVKEE</sequence>
<evidence type="ECO:0000256" key="5">
    <source>
        <dbReference type="RuleBase" id="RU365033"/>
    </source>
</evidence>